<dbReference type="InterPro" id="IPR038770">
    <property type="entry name" value="Na+/solute_symporter_sf"/>
</dbReference>
<gene>
    <name evidence="6" type="ORF">KGD84_25965</name>
</gene>
<dbReference type="PANTHER" id="PTHR10361:SF24">
    <property type="entry name" value="P3 PROTEIN"/>
    <property type="match status" value="1"/>
</dbReference>
<evidence type="ECO:0000256" key="3">
    <source>
        <dbReference type="ARBA" id="ARBA00022989"/>
    </source>
</evidence>
<comment type="subcellular location">
    <subcellularLocation>
        <location evidence="1">Membrane</location>
        <topology evidence="1">Multi-pass membrane protein</topology>
    </subcellularLocation>
</comment>
<dbReference type="RefSeq" id="WP_220563016.1">
    <property type="nucleotide sequence ID" value="NZ_CP074133.1"/>
</dbReference>
<evidence type="ECO:0000313" key="6">
    <source>
        <dbReference type="EMBL" id="QUX21792.1"/>
    </source>
</evidence>
<feature type="transmembrane region" description="Helical" evidence="5">
    <location>
        <begin position="230"/>
        <end position="253"/>
    </location>
</feature>
<reference evidence="6 7" key="1">
    <citation type="submission" date="2021-05" db="EMBL/GenBank/DDBJ databases">
        <title>Direct Submission.</title>
        <authorList>
            <person name="Li K."/>
            <person name="Gao J."/>
        </authorList>
    </citation>
    <scope>NUCLEOTIDE SEQUENCE [LARGE SCALE GENOMIC DNA]</scope>
    <source>
        <strain evidence="6 7">Mg02</strain>
    </source>
</reference>
<dbReference type="Gene3D" id="1.20.1530.20">
    <property type="match status" value="1"/>
</dbReference>
<feature type="transmembrane region" description="Helical" evidence="5">
    <location>
        <begin position="193"/>
        <end position="218"/>
    </location>
</feature>
<feature type="transmembrane region" description="Helical" evidence="5">
    <location>
        <begin position="103"/>
        <end position="126"/>
    </location>
</feature>
<dbReference type="InterPro" id="IPR004710">
    <property type="entry name" value="Bilac:Na_transpt"/>
</dbReference>
<evidence type="ECO:0000256" key="4">
    <source>
        <dbReference type="ARBA" id="ARBA00023136"/>
    </source>
</evidence>
<dbReference type="Proteomes" id="UP000676079">
    <property type="component" value="Chromosome"/>
</dbReference>
<feature type="transmembrane region" description="Helical" evidence="5">
    <location>
        <begin position="39"/>
        <end position="62"/>
    </location>
</feature>
<evidence type="ECO:0000256" key="2">
    <source>
        <dbReference type="ARBA" id="ARBA00022692"/>
    </source>
</evidence>
<proteinExistence type="predicted"/>
<sequence length="297" mass="30812">MDSTIATIALPAALAIIMLGLGLSLTVPDFTRLARVPGTVALILGCQIVLLPLVCFGLVLLFSPPPALAVGMMLLAASPGGTTASLFSHLFRGNVALNISLTALNSLTALFTLPLITNLSLAYFMSGGDTLGLQFDKILQVFAIILVPVGIGMLVRAKAEPVARSLEKPVKIASVFVLLGVVAVAIYQERENIADYIVAVGLLVLLFNIASLTIGYWAPRLVGTGRPESIASCMEIGLHNTTLSLAIALSPALLDSSEIAVPSAVYGVLMFFTAAATGALLARRAAREDAAAEQASA</sequence>
<evidence type="ECO:0000256" key="1">
    <source>
        <dbReference type="ARBA" id="ARBA00004141"/>
    </source>
</evidence>
<evidence type="ECO:0000313" key="7">
    <source>
        <dbReference type="Proteomes" id="UP000676079"/>
    </source>
</evidence>
<organism evidence="6 7">
    <name type="scientific">Nocardiopsis changdeensis</name>
    <dbReference type="NCBI Taxonomy" id="2831969"/>
    <lineage>
        <taxon>Bacteria</taxon>
        <taxon>Bacillati</taxon>
        <taxon>Actinomycetota</taxon>
        <taxon>Actinomycetes</taxon>
        <taxon>Streptosporangiales</taxon>
        <taxon>Nocardiopsidaceae</taxon>
        <taxon>Nocardiopsis</taxon>
    </lineage>
</organism>
<feature type="transmembrane region" description="Helical" evidence="5">
    <location>
        <begin position="259"/>
        <end position="282"/>
    </location>
</feature>
<dbReference type="InterPro" id="IPR002657">
    <property type="entry name" value="BilAc:Na_symport/Acr3"/>
</dbReference>
<keyword evidence="3 5" id="KW-1133">Transmembrane helix</keyword>
<evidence type="ECO:0000256" key="5">
    <source>
        <dbReference type="SAM" id="Phobius"/>
    </source>
</evidence>
<accession>A0ABX8BIF8</accession>
<dbReference type="EMBL" id="CP074133">
    <property type="protein sequence ID" value="QUX21792.1"/>
    <property type="molecule type" value="Genomic_DNA"/>
</dbReference>
<dbReference type="PANTHER" id="PTHR10361">
    <property type="entry name" value="SODIUM-BILE ACID COTRANSPORTER"/>
    <property type="match status" value="1"/>
</dbReference>
<protein>
    <submittedName>
        <fullName evidence="6">Bile acid:sodium symporter family protein</fullName>
    </submittedName>
</protein>
<keyword evidence="2 5" id="KW-0812">Transmembrane</keyword>
<feature type="transmembrane region" description="Helical" evidence="5">
    <location>
        <begin position="68"/>
        <end position="91"/>
    </location>
</feature>
<feature type="transmembrane region" description="Helical" evidence="5">
    <location>
        <begin position="138"/>
        <end position="157"/>
    </location>
</feature>
<feature type="transmembrane region" description="Helical" evidence="5">
    <location>
        <begin position="6"/>
        <end position="27"/>
    </location>
</feature>
<name>A0ABX8BIF8_9ACTN</name>
<feature type="transmembrane region" description="Helical" evidence="5">
    <location>
        <begin position="169"/>
        <end position="187"/>
    </location>
</feature>
<keyword evidence="7" id="KW-1185">Reference proteome</keyword>
<keyword evidence="4 5" id="KW-0472">Membrane</keyword>
<dbReference type="Pfam" id="PF01758">
    <property type="entry name" value="SBF"/>
    <property type="match status" value="1"/>
</dbReference>